<dbReference type="GeneID" id="25263677"/>
<accession>A0A066WGH4</accession>
<evidence type="ECO:0000313" key="2">
    <source>
        <dbReference type="Proteomes" id="UP000027361"/>
    </source>
</evidence>
<keyword evidence="2" id="KW-1185">Reference proteome</keyword>
<dbReference type="RefSeq" id="XP_013245700.1">
    <property type="nucleotide sequence ID" value="XM_013390246.1"/>
</dbReference>
<protein>
    <submittedName>
        <fullName evidence="1">Uncharacterized protein</fullName>
    </submittedName>
</protein>
<gene>
    <name evidence="1" type="ORF">K437DRAFT_253802</name>
</gene>
<dbReference type="HOGENOM" id="CLU_2401222_0_0_1"/>
<proteinExistence type="predicted"/>
<comment type="caution">
    <text evidence="1">The sequence shown here is derived from an EMBL/GenBank/DDBJ whole genome shotgun (WGS) entry which is preliminary data.</text>
</comment>
<dbReference type="Proteomes" id="UP000027361">
    <property type="component" value="Unassembled WGS sequence"/>
</dbReference>
<dbReference type="OrthoDB" id="2152029at2759"/>
<evidence type="ECO:0000313" key="1">
    <source>
        <dbReference type="EMBL" id="KDN52861.1"/>
    </source>
</evidence>
<organism evidence="1 2">
    <name type="scientific">Tilletiaria anomala (strain ATCC 24038 / CBS 436.72 / UBC 951)</name>
    <dbReference type="NCBI Taxonomy" id="1037660"/>
    <lineage>
        <taxon>Eukaryota</taxon>
        <taxon>Fungi</taxon>
        <taxon>Dikarya</taxon>
        <taxon>Basidiomycota</taxon>
        <taxon>Ustilaginomycotina</taxon>
        <taxon>Exobasidiomycetes</taxon>
        <taxon>Georgefischeriales</taxon>
        <taxon>Tilletiariaceae</taxon>
        <taxon>Tilletiaria</taxon>
    </lineage>
</organism>
<name>A0A066WGH4_TILAU</name>
<dbReference type="InParanoid" id="A0A066WGH4"/>
<reference evidence="1 2" key="1">
    <citation type="submission" date="2014-05" db="EMBL/GenBank/DDBJ databases">
        <title>Draft genome sequence of a rare smut relative, Tilletiaria anomala UBC 951.</title>
        <authorList>
            <consortium name="DOE Joint Genome Institute"/>
            <person name="Toome M."/>
            <person name="Kuo A."/>
            <person name="Henrissat B."/>
            <person name="Lipzen A."/>
            <person name="Tritt A."/>
            <person name="Yoshinaga Y."/>
            <person name="Zane M."/>
            <person name="Barry K."/>
            <person name="Grigoriev I.V."/>
            <person name="Spatafora J.W."/>
            <person name="Aimea M.C."/>
        </authorList>
    </citation>
    <scope>NUCLEOTIDE SEQUENCE [LARGE SCALE GENOMIC DNA]</scope>
    <source>
        <strain evidence="1 2">UBC 951</strain>
    </source>
</reference>
<dbReference type="AlphaFoldDB" id="A0A066WGH4"/>
<dbReference type="EMBL" id="JMSN01000006">
    <property type="protein sequence ID" value="KDN52861.1"/>
    <property type="molecule type" value="Genomic_DNA"/>
</dbReference>
<sequence length="93" mass="10196">MPKVEKVQRTIMYVNRGGYIMPVNVVHIKLCATLTQRLKARIGLIPHEIAPTATIARSFPAIVKIYEEIGADAKEHSQEVIVGGGNSVNALMK</sequence>